<evidence type="ECO:0000256" key="1">
    <source>
        <dbReference type="ARBA" id="ARBA00004571"/>
    </source>
</evidence>
<keyword evidence="7 10" id="KW-0472">Membrane</keyword>
<dbReference type="InterPro" id="IPR039426">
    <property type="entry name" value="TonB-dep_rcpt-like"/>
</dbReference>
<comment type="similarity">
    <text evidence="10">Belongs to the TonB-dependent receptor family.</text>
</comment>
<feature type="domain" description="TonB-dependent receptor-like beta-barrel" evidence="11">
    <location>
        <begin position="271"/>
        <end position="666"/>
    </location>
</feature>
<proteinExistence type="inferred from homology"/>
<feature type="domain" description="TonB-dependent receptor plug" evidence="12">
    <location>
        <begin position="52"/>
        <end position="158"/>
    </location>
</feature>
<sequence length="703" mass="79489">MSYVGYADAVLPEVLVGSAKEVVLSAELTEQVQALEGVTVSVDRDEPLNDMATVSAKVFNAEEAKRYAASFSDPARMAQSFAGVSTGDDASNEIIIRGNSPNWLLWRVEGVEVPSPNHFAEEGYSGGAVSILSANLLGSSDFYTGAFPSEYGNALSGVFDINLRKGNNRENEYTVQLGVLGVDLSAEGPFKKGYDGSFLFNYRYSTLSILNDLNFEISENALPNYQDLSFKLNFPTKRIGTFSLWGIGGLSDVHEEFIPSPELGENLEDGYRDVTETGMYATGLSHEIFLDQQSYVRTVISSSMSFSGEDYEEMNDQGQMRPEFNDDLQNRATRISSYYNRKLSSRTTMRAGGIYNSLNLNYYTRQREEDTDAWDTYLDSHDQTQLYQLYFQARYKFTNDISMTYGLHYSHFALSRDNSLEPRLGLSVALNHNQKVSIGAGLHSRHENLPVYFVKATDDLGNVSYPNGDLELTKAVHFVASYEKKFWEDFSFKAEGYFQYIMNLPVSTNPDELWSPIFGGLIPDDTLANIGKGRNYGLELTLQKYFTHNYYFLITSSLFDSKYQAADGKWRDSRYNVGFINNLVGGKEFQWGDNKMIGLNAKLIWSGGKRYVPVDLEQSILEGETVYQEGDLFPVQSKDYLRLDIGAELHFYKSKSEHVISLNVQNATNRMNIWYEDYDSVKEEVYLYPMAGLIPILNYRIEF</sequence>
<evidence type="ECO:0000256" key="6">
    <source>
        <dbReference type="ARBA" id="ARBA00023077"/>
    </source>
</evidence>
<organism evidence="13 14">
    <name type="scientific">Reichenbachiella ulvae</name>
    <dbReference type="NCBI Taxonomy" id="2980104"/>
    <lineage>
        <taxon>Bacteria</taxon>
        <taxon>Pseudomonadati</taxon>
        <taxon>Bacteroidota</taxon>
        <taxon>Cytophagia</taxon>
        <taxon>Cytophagales</taxon>
        <taxon>Reichenbachiellaceae</taxon>
        <taxon>Reichenbachiella</taxon>
    </lineage>
</organism>
<evidence type="ECO:0000256" key="3">
    <source>
        <dbReference type="ARBA" id="ARBA00022452"/>
    </source>
</evidence>
<name>A0ABT3CMY9_9BACT</name>
<comment type="subcellular location">
    <subcellularLocation>
        <location evidence="1">Cell outer membrane</location>
        <topology evidence="1">Multi-pass membrane protein</topology>
    </subcellularLocation>
</comment>
<evidence type="ECO:0000256" key="5">
    <source>
        <dbReference type="ARBA" id="ARBA00022729"/>
    </source>
</evidence>
<dbReference type="Pfam" id="PF00593">
    <property type="entry name" value="TonB_dep_Rec_b-barrel"/>
    <property type="match status" value="1"/>
</dbReference>
<gene>
    <name evidence="13" type="ORF">N7U62_00295</name>
</gene>
<evidence type="ECO:0000313" key="13">
    <source>
        <dbReference type="EMBL" id="MCV9385076.1"/>
    </source>
</evidence>
<evidence type="ECO:0000256" key="8">
    <source>
        <dbReference type="ARBA" id="ARBA00023170"/>
    </source>
</evidence>
<accession>A0ABT3CMY9</accession>
<evidence type="ECO:0000313" key="14">
    <source>
        <dbReference type="Proteomes" id="UP001300692"/>
    </source>
</evidence>
<keyword evidence="3" id="KW-1134">Transmembrane beta strand</keyword>
<dbReference type="Gene3D" id="2.40.170.20">
    <property type="entry name" value="TonB-dependent receptor, beta-barrel domain"/>
    <property type="match status" value="1"/>
</dbReference>
<evidence type="ECO:0000256" key="10">
    <source>
        <dbReference type="RuleBase" id="RU003357"/>
    </source>
</evidence>
<evidence type="ECO:0000256" key="4">
    <source>
        <dbReference type="ARBA" id="ARBA00022692"/>
    </source>
</evidence>
<dbReference type="Pfam" id="PF07715">
    <property type="entry name" value="Plug"/>
    <property type="match status" value="1"/>
</dbReference>
<dbReference type="InterPro" id="IPR000531">
    <property type="entry name" value="Beta-barrel_TonB"/>
</dbReference>
<keyword evidence="9" id="KW-0998">Cell outer membrane</keyword>
<keyword evidence="4" id="KW-0812">Transmembrane</keyword>
<dbReference type="Gene3D" id="2.170.130.10">
    <property type="entry name" value="TonB-dependent receptor, plug domain"/>
    <property type="match status" value="1"/>
</dbReference>
<evidence type="ECO:0000256" key="2">
    <source>
        <dbReference type="ARBA" id="ARBA00022448"/>
    </source>
</evidence>
<keyword evidence="6 10" id="KW-0798">TonB box</keyword>
<keyword evidence="5" id="KW-0732">Signal</keyword>
<dbReference type="Proteomes" id="UP001300692">
    <property type="component" value="Unassembled WGS sequence"/>
</dbReference>
<dbReference type="InterPro" id="IPR012910">
    <property type="entry name" value="Plug_dom"/>
</dbReference>
<keyword evidence="14" id="KW-1185">Reference proteome</keyword>
<keyword evidence="8 13" id="KW-0675">Receptor</keyword>
<dbReference type="SUPFAM" id="SSF56935">
    <property type="entry name" value="Porins"/>
    <property type="match status" value="1"/>
</dbReference>
<evidence type="ECO:0000256" key="7">
    <source>
        <dbReference type="ARBA" id="ARBA00023136"/>
    </source>
</evidence>
<protein>
    <submittedName>
        <fullName evidence="13">TonB-dependent receptor</fullName>
    </submittedName>
</protein>
<evidence type="ECO:0000256" key="9">
    <source>
        <dbReference type="ARBA" id="ARBA00023237"/>
    </source>
</evidence>
<evidence type="ECO:0000259" key="11">
    <source>
        <dbReference type="Pfam" id="PF00593"/>
    </source>
</evidence>
<evidence type="ECO:0000259" key="12">
    <source>
        <dbReference type="Pfam" id="PF07715"/>
    </source>
</evidence>
<reference evidence="13 14" key="1">
    <citation type="submission" date="2022-10" db="EMBL/GenBank/DDBJ databases">
        <title>Comparative genomics and taxonomic characterization of three novel marine species of genus Reichenbachiella exhibiting antioxidant and polysaccharide degradation activities.</title>
        <authorList>
            <person name="Muhammad N."/>
            <person name="Lee Y.-J."/>
            <person name="Ko J."/>
            <person name="Kim S.-G."/>
        </authorList>
    </citation>
    <scope>NUCLEOTIDE SEQUENCE [LARGE SCALE GENOMIC DNA]</scope>
    <source>
        <strain evidence="13 14">ABR2-5</strain>
    </source>
</reference>
<comment type="caution">
    <text evidence="13">The sequence shown here is derived from an EMBL/GenBank/DDBJ whole genome shotgun (WGS) entry which is preliminary data.</text>
</comment>
<dbReference type="InterPro" id="IPR036942">
    <property type="entry name" value="Beta-barrel_TonB_sf"/>
</dbReference>
<dbReference type="EMBL" id="JAOYOD010000001">
    <property type="protein sequence ID" value="MCV9385076.1"/>
    <property type="molecule type" value="Genomic_DNA"/>
</dbReference>
<dbReference type="PANTHER" id="PTHR30069:SF29">
    <property type="entry name" value="HEMOGLOBIN AND HEMOGLOBIN-HAPTOGLOBIN-BINDING PROTEIN 1-RELATED"/>
    <property type="match status" value="1"/>
</dbReference>
<dbReference type="RefSeq" id="WP_264135872.1">
    <property type="nucleotide sequence ID" value="NZ_JAOYOD010000001.1"/>
</dbReference>
<keyword evidence="2" id="KW-0813">Transport</keyword>
<dbReference type="InterPro" id="IPR037066">
    <property type="entry name" value="Plug_dom_sf"/>
</dbReference>
<dbReference type="PANTHER" id="PTHR30069">
    <property type="entry name" value="TONB-DEPENDENT OUTER MEMBRANE RECEPTOR"/>
    <property type="match status" value="1"/>
</dbReference>